<keyword evidence="1 2" id="KW-0418">Kinase</keyword>
<reference evidence="3" key="1">
    <citation type="journal article" date="2015" name="ISME J.">
        <title>Draft Genome Sequence of Streptomyces incarnatus NRRL8089, which Produces the Nucleoside Antibiotic Sinefungin.</title>
        <authorList>
            <person name="Oshima K."/>
            <person name="Hattori M."/>
            <person name="Shimizu H."/>
            <person name="Fukuda K."/>
            <person name="Nemoto M."/>
            <person name="Inagaki K."/>
            <person name="Tamura T."/>
        </authorList>
    </citation>
    <scope>NUCLEOTIDE SEQUENCE</scope>
    <source>
        <strain evidence="3">FACHB-1277</strain>
    </source>
</reference>
<evidence type="ECO:0000313" key="3">
    <source>
        <dbReference type="EMBL" id="MBD2150329.1"/>
    </source>
</evidence>
<dbReference type="Gene3D" id="3.30.420.40">
    <property type="match status" value="2"/>
</dbReference>
<dbReference type="EC" id="2.7.1.170" evidence="2"/>
<dbReference type="AlphaFoldDB" id="A0A926USL5"/>
<comment type="caution">
    <text evidence="3">The sequence shown here is derived from an EMBL/GenBank/DDBJ whole genome shotgun (WGS) entry which is preliminary data.</text>
</comment>
<dbReference type="GO" id="GO:0097175">
    <property type="term" value="P:1,6-anhydro-N-acetyl-beta-muramic acid catabolic process"/>
    <property type="evidence" value="ECO:0007669"/>
    <property type="project" value="UniProtKB-UniRule"/>
</dbReference>
<proteinExistence type="inferred from homology"/>
<organism evidence="3 4">
    <name type="scientific">Pseudanabaena cinerea FACHB-1277</name>
    <dbReference type="NCBI Taxonomy" id="2949581"/>
    <lineage>
        <taxon>Bacteria</taxon>
        <taxon>Bacillati</taxon>
        <taxon>Cyanobacteriota</taxon>
        <taxon>Cyanophyceae</taxon>
        <taxon>Pseudanabaenales</taxon>
        <taxon>Pseudanabaenaceae</taxon>
        <taxon>Pseudanabaena</taxon>
        <taxon>Pseudanabaena cinerea</taxon>
    </lineage>
</organism>
<keyword evidence="2" id="KW-0119">Carbohydrate metabolism</keyword>
<comment type="pathway">
    <text evidence="2">Cell wall biogenesis; peptidoglycan recycling.</text>
</comment>
<dbReference type="HAMAP" id="MF_01270">
    <property type="entry name" value="AnhMurNAc_kinase"/>
    <property type="match status" value="1"/>
</dbReference>
<dbReference type="PANTHER" id="PTHR30605">
    <property type="entry name" value="ANHYDRO-N-ACETYLMURAMIC ACID KINASE"/>
    <property type="match status" value="1"/>
</dbReference>
<keyword evidence="4" id="KW-1185">Reference proteome</keyword>
<dbReference type="Proteomes" id="UP000631421">
    <property type="component" value="Unassembled WGS sequence"/>
</dbReference>
<dbReference type="CDD" id="cd24050">
    <property type="entry name" value="ASKHA_NBD_ANMK"/>
    <property type="match status" value="1"/>
</dbReference>
<dbReference type="RefSeq" id="WP_190350689.1">
    <property type="nucleotide sequence ID" value="NZ_JACJPY010000023.1"/>
</dbReference>
<evidence type="ECO:0000256" key="2">
    <source>
        <dbReference type="HAMAP-Rule" id="MF_01270"/>
    </source>
</evidence>
<dbReference type="GO" id="GO:0005524">
    <property type="term" value="F:ATP binding"/>
    <property type="evidence" value="ECO:0007669"/>
    <property type="project" value="UniProtKB-UniRule"/>
</dbReference>
<sequence>MTNPVICQRSLNSPEIRSDSGINCKLVIGLISGTSVDGIDAALVEISERQGSLTTKLIAGHTYAYDNELREQILAVCAGQPRSLPQLCELDDRIAESFAKAALAIMAKGDRAADLIGSHGQTLFHRPPSLSASDQTSLGYSVQFGRGAVIAELTGIPTVSDFRAADIEAGGQAAPLVPMADVLLLSHDTKYRVCQNIGGISNLTYLPPQAIAHLDQVFGFDNGAGNVLIDMAAQQLFGVSFDRHGALARQGVANLELVQQWLRQDFLVAPPPKSTGRELFSPEYLAARLAEFTGGNNHDILATLTEFTAQAIAQSYHDFLPQFPDQVLISGGGGRNQYLMERLQDVLQPAIVMRTDDLGLDSDFKEAIAFALLAYLRVNERYGNLPNVTGAKRSVLLGQIYKSL</sequence>
<comment type="function">
    <text evidence="2">Catalyzes the specific phosphorylation of 1,6-anhydro-N-acetylmuramic acid (anhMurNAc) with the simultaneous cleavage of the 1,6-anhydro ring, generating MurNAc-6-P. Is required for the utilization of anhMurNAc either imported from the medium or derived from its own cell wall murein, and thus plays a role in cell wall recycling.</text>
</comment>
<comment type="similarity">
    <text evidence="2">Belongs to the anhydro-N-acetylmuramic acid kinase family.</text>
</comment>
<dbReference type="EMBL" id="JACJPY010000023">
    <property type="protein sequence ID" value="MBD2150329.1"/>
    <property type="molecule type" value="Genomic_DNA"/>
</dbReference>
<gene>
    <name evidence="2" type="primary">anmK</name>
    <name evidence="3" type="ORF">H6F44_09395</name>
</gene>
<dbReference type="GO" id="GO:0009254">
    <property type="term" value="P:peptidoglycan turnover"/>
    <property type="evidence" value="ECO:0007669"/>
    <property type="project" value="UniProtKB-UniRule"/>
</dbReference>
<dbReference type="NCBIfam" id="NF007148">
    <property type="entry name" value="PRK09585.3-2"/>
    <property type="match status" value="1"/>
</dbReference>
<keyword evidence="2" id="KW-0547">Nucleotide-binding</keyword>
<comment type="pathway">
    <text evidence="2">Amino-sugar metabolism; 1,6-anhydro-N-acetylmuramate degradation.</text>
</comment>
<name>A0A926USL5_9CYAN</name>
<dbReference type="SUPFAM" id="SSF53067">
    <property type="entry name" value="Actin-like ATPase domain"/>
    <property type="match status" value="1"/>
</dbReference>
<comment type="catalytic activity">
    <reaction evidence="2">
        <text>1,6-anhydro-N-acetyl-beta-muramate + ATP + H2O = N-acetyl-D-muramate 6-phosphate + ADP + H(+)</text>
        <dbReference type="Rhea" id="RHEA:24952"/>
        <dbReference type="ChEBI" id="CHEBI:15377"/>
        <dbReference type="ChEBI" id="CHEBI:15378"/>
        <dbReference type="ChEBI" id="CHEBI:30616"/>
        <dbReference type="ChEBI" id="CHEBI:58690"/>
        <dbReference type="ChEBI" id="CHEBI:58722"/>
        <dbReference type="ChEBI" id="CHEBI:456216"/>
        <dbReference type="EC" id="2.7.1.170"/>
    </reaction>
</comment>
<evidence type="ECO:0000256" key="1">
    <source>
        <dbReference type="ARBA" id="ARBA00022777"/>
    </source>
</evidence>
<keyword evidence="2 3" id="KW-0808">Transferase</keyword>
<dbReference type="GO" id="GO:0016773">
    <property type="term" value="F:phosphotransferase activity, alcohol group as acceptor"/>
    <property type="evidence" value="ECO:0007669"/>
    <property type="project" value="UniProtKB-UniRule"/>
</dbReference>
<dbReference type="Pfam" id="PF03702">
    <property type="entry name" value="AnmK"/>
    <property type="match status" value="1"/>
</dbReference>
<dbReference type="InterPro" id="IPR005338">
    <property type="entry name" value="Anhydro_N_Ac-Mur_kinase"/>
</dbReference>
<protein>
    <recommendedName>
        <fullName evidence="2">Anhydro-N-acetylmuramic acid kinase</fullName>
        <ecNumber evidence="2">2.7.1.170</ecNumber>
    </recommendedName>
    <alternativeName>
        <fullName evidence="2">AnhMurNAc kinase</fullName>
    </alternativeName>
</protein>
<dbReference type="GO" id="GO:0006040">
    <property type="term" value="P:amino sugar metabolic process"/>
    <property type="evidence" value="ECO:0007669"/>
    <property type="project" value="InterPro"/>
</dbReference>
<evidence type="ECO:0000313" key="4">
    <source>
        <dbReference type="Proteomes" id="UP000631421"/>
    </source>
</evidence>
<dbReference type="GO" id="GO:0016301">
    <property type="term" value="F:kinase activity"/>
    <property type="evidence" value="ECO:0007669"/>
    <property type="project" value="UniProtKB-KW"/>
</dbReference>
<dbReference type="InterPro" id="IPR043129">
    <property type="entry name" value="ATPase_NBD"/>
</dbReference>
<dbReference type="PANTHER" id="PTHR30605:SF0">
    <property type="entry name" value="ANHYDRO-N-ACETYLMURAMIC ACID KINASE"/>
    <property type="match status" value="1"/>
</dbReference>
<reference evidence="3" key="2">
    <citation type="submission" date="2020-08" db="EMBL/GenBank/DDBJ databases">
        <authorList>
            <person name="Chen M."/>
            <person name="Teng W."/>
            <person name="Zhao L."/>
            <person name="Hu C."/>
            <person name="Zhou Y."/>
            <person name="Han B."/>
            <person name="Song L."/>
            <person name="Shu W."/>
        </authorList>
    </citation>
    <scope>NUCLEOTIDE SEQUENCE</scope>
    <source>
        <strain evidence="3">FACHB-1277</strain>
    </source>
</reference>
<accession>A0A926USL5</accession>
<keyword evidence="2" id="KW-0067">ATP-binding</keyword>
<feature type="binding site" evidence="2">
    <location>
        <begin position="33"/>
        <end position="40"/>
    </location>
    <ligand>
        <name>ATP</name>
        <dbReference type="ChEBI" id="CHEBI:30616"/>
    </ligand>
</feature>